<reference evidence="9" key="2">
    <citation type="submission" date="2013-12" db="EMBL/GenBank/DDBJ databases">
        <title>Evolution of pathogenesis and genome organization in the Tremellales.</title>
        <authorList>
            <person name="Cuomo C."/>
            <person name="Litvintseva A."/>
            <person name="Heitman J."/>
            <person name="Chen Y."/>
            <person name="Sun S."/>
            <person name="Springer D."/>
            <person name="Dromer F."/>
            <person name="Young S."/>
            <person name="Zeng Q."/>
            <person name="Chapman S."/>
            <person name="Gujja S."/>
            <person name="Saif S."/>
            <person name="Birren B."/>
        </authorList>
    </citation>
    <scope>NUCLEOTIDE SEQUENCE [LARGE SCALE GENOMIC DNA]</scope>
    <source>
        <strain evidence="9">CBS 10435</strain>
    </source>
</reference>
<dbReference type="PROSITE" id="PS51203">
    <property type="entry name" value="CS"/>
    <property type="match status" value="1"/>
</dbReference>
<organism evidence="8 9">
    <name type="scientific">Kwoniella mangroviensis CBS 10435</name>
    <dbReference type="NCBI Taxonomy" id="1331196"/>
    <lineage>
        <taxon>Eukaryota</taxon>
        <taxon>Fungi</taxon>
        <taxon>Dikarya</taxon>
        <taxon>Basidiomycota</taxon>
        <taxon>Agaricomycotina</taxon>
        <taxon>Tremellomycetes</taxon>
        <taxon>Tremellales</taxon>
        <taxon>Cryptococcaceae</taxon>
        <taxon>Kwoniella</taxon>
    </lineage>
</organism>
<dbReference type="Gene3D" id="2.60.40.790">
    <property type="match status" value="1"/>
</dbReference>
<evidence type="ECO:0000256" key="4">
    <source>
        <dbReference type="ARBA" id="ARBA00022490"/>
    </source>
</evidence>
<evidence type="ECO:0000256" key="5">
    <source>
        <dbReference type="ARBA" id="ARBA00023242"/>
    </source>
</evidence>
<evidence type="ECO:0000313" key="9">
    <source>
        <dbReference type="Proteomes" id="UP000092583"/>
    </source>
</evidence>
<dbReference type="Pfam" id="PF04969">
    <property type="entry name" value="CS"/>
    <property type="match status" value="1"/>
</dbReference>
<keyword evidence="4" id="KW-0963">Cytoplasm</keyword>
<dbReference type="Proteomes" id="UP000092583">
    <property type="component" value="Unassembled WGS sequence"/>
</dbReference>
<dbReference type="SUPFAM" id="SSF49764">
    <property type="entry name" value="HSP20-like chaperones"/>
    <property type="match status" value="1"/>
</dbReference>
<dbReference type="InterPro" id="IPR037895">
    <property type="entry name" value="NUDCD1"/>
</dbReference>
<evidence type="ECO:0000259" key="7">
    <source>
        <dbReference type="PROSITE" id="PS51203"/>
    </source>
</evidence>
<dbReference type="EMBL" id="KI669459">
    <property type="protein sequence ID" value="OCF60456.1"/>
    <property type="molecule type" value="Genomic_DNA"/>
</dbReference>
<gene>
    <name evidence="8" type="ORF">L486_00089</name>
</gene>
<dbReference type="InterPro" id="IPR007052">
    <property type="entry name" value="CS_dom"/>
</dbReference>
<dbReference type="PANTHER" id="PTHR21664">
    <property type="entry name" value="CHRONIC MYELOGENOUS LEUKEMIA TUMOR ANTIGEN 66"/>
    <property type="match status" value="1"/>
</dbReference>
<keyword evidence="5" id="KW-0539">Nucleus</keyword>
<feature type="region of interest" description="Disordered" evidence="6">
    <location>
        <begin position="608"/>
        <end position="638"/>
    </location>
</feature>
<evidence type="ECO:0000313" key="8">
    <source>
        <dbReference type="EMBL" id="OCF60456.1"/>
    </source>
</evidence>
<protein>
    <recommendedName>
        <fullName evidence="3">NudC domain-containing protein 1</fullName>
    </recommendedName>
</protein>
<reference evidence="8 9" key="1">
    <citation type="submission" date="2013-07" db="EMBL/GenBank/DDBJ databases">
        <title>The Genome Sequence of Kwoniella mangroviensis CBS10435.</title>
        <authorList>
            <consortium name="The Broad Institute Genome Sequencing Platform"/>
            <person name="Cuomo C."/>
            <person name="Litvintseva A."/>
            <person name="Chen Y."/>
            <person name="Heitman J."/>
            <person name="Sun S."/>
            <person name="Springer D."/>
            <person name="Dromer F."/>
            <person name="Young S.K."/>
            <person name="Zeng Q."/>
            <person name="Gargeya S."/>
            <person name="Fitzgerald M."/>
            <person name="Abouelleil A."/>
            <person name="Alvarado L."/>
            <person name="Berlin A.M."/>
            <person name="Chapman S.B."/>
            <person name="Dewar J."/>
            <person name="Goldberg J."/>
            <person name="Griggs A."/>
            <person name="Gujja S."/>
            <person name="Hansen M."/>
            <person name="Howarth C."/>
            <person name="Imamovic A."/>
            <person name="Larimer J."/>
            <person name="McCowan C."/>
            <person name="Murphy C."/>
            <person name="Pearson M."/>
            <person name="Priest M."/>
            <person name="Roberts A."/>
            <person name="Saif S."/>
            <person name="Shea T."/>
            <person name="Sykes S."/>
            <person name="Wortman J."/>
            <person name="Nusbaum C."/>
            <person name="Birren B."/>
        </authorList>
    </citation>
    <scope>NUCLEOTIDE SEQUENCE [LARGE SCALE GENOMIC DNA]</scope>
    <source>
        <strain evidence="8 9">CBS 10435</strain>
    </source>
</reference>
<feature type="compositionally biased region" description="Low complexity" evidence="6">
    <location>
        <begin position="622"/>
        <end position="634"/>
    </location>
</feature>
<dbReference type="GO" id="GO:0005737">
    <property type="term" value="C:cytoplasm"/>
    <property type="evidence" value="ECO:0007669"/>
    <property type="project" value="UniProtKB-SubCell"/>
</dbReference>
<dbReference type="AlphaFoldDB" id="A0A1B9IY53"/>
<accession>A0A1B9IY53</accession>
<evidence type="ECO:0000256" key="3">
    <source>
        <dbReference type="ARBA" id="ARBA00018915"/>
    </source>
</evidence>
<evidence type="ECO:0000256" key="2">
    <source>
        <dbReference type="ARBA" id="ARBA00004496"/>
    </source>
</evidence>
<dbReference type="GO" id="GO:0005634">
    <property type="term" value="C:nucleus"/>
    <property type="evidence" value="ECO:0007669"/>
    <property type="project" value="UniProtKB-SubCell"/>
</dbReference>
<dbReference type="PANTHER" id="PTHR21664:SF1">
    <property type="entry name" value="NUDC DOMAIN-CONTAINING PROTEIN 1"/>
    <property type="match status" value="1"/>
</dbReference>
<proteinExistence type="predicted"/>
<dbReference type="OrthoDB" id="428655at2759"/>
<sequence length="715" mass="79154">MSYLFPPDKPLLYPQFETYKLQSLDPDHDLLEYPLPEPGSTQSRVGYNTSSYLSFKEVRNRIGWDHLSVNADGVGMYVDKEWVVVGFIIGDDLQPTFSKLASLSLPISSSEQQFEFPSVSPLTSTTWAVSSGSGSLYILETTSPDETGSLRGKFTAKYDLPSSISDSNEPSPFLLRASHTISNEQVSLLLTRSIKANEDRRTIKSSQLTTFEVIEITLDPSAHNAVDDQEEVEKLSVNWKLSGDDLPIHCHYSTEHSGWIILSPEEYKVPSTEDSEKEESKEDKEKWEREAKIAKLGLGASIPPSLVTPENEEKMDFEDSANGDEDKLYSYQWTQDSEGLNIIIPLLKSITRQDIKLDLTSTTLSLSLSPSSDISPQLDQFVKKQTRALWTNIDPELSTWSYDSSKFQIEIDLIKVDQNVRWPTVFSYDDEEEDEVPETLSQATLAAVRESFNSIKTRPEGEGEPPSSHPAMPALLREEMDFDLDDDEDPLTENQGSFDETGKIGKEVFVGFIQNQTQNDHEGSIKVKSDWSKTTISVLSTPLFNQGYGIIIKSAVDGLLFSPQGQLQAPENITKNPWKHLSTNPALAFVLSSKRDLRLIKHFTTSVSPQEVHPHGDVEPTSPSLSKRLKPSSVSGGGSRTTVLAFDSGSSVGQGNLYVYYPPAVGDKNTAKQGVIPVSGGEKGALLGVGHVKVRGKDLVIVLTEKSLLIVKNII</sequence>
<name>A0A1B9IY53_9TREE</name>
<evidence type="ECO:0000256" key="1">
    <source>
        <dbReference type="ARBA" id="ARBA00004123"/>
    </source>
</evidence>
<keyword evidence="9" id="KW-1185">Reference proteome</keyword>
<dbReference type="STRING" id="1331196.A0A1B9IY53"/>
<feature type="domain" description="CS" evidence="7">
    <location>
        <begin position="326"/>
        <end position="426"/>
    </location>
</feature>
<comment type="subcellular location">
    <subcellularLocation>
        <location evidence="2">Cytoplasm</location>
    </subcellularLocation>
    <subcellularLocation>
        <location evidence="1">Nucleus</location>
    </subcellularLocation>
</comment>
<dbReference type="InterPro" id="IPR008978">
    <property type="entry name" value="HSP20-like_chaperone"/>
</dbReference>
<evidence type="ECO:0000256" key="6">
    <source>
        <dbReference type="SAM" id="MobiDB-lite"/>
    </source>
</evidence>